<reference evidence="11 12" key="1">
    <citation type="submission" date="2023-11" db="EMBL/GenBank/DDBJ databases">
        <authorList>
            <person name="Xu M."/>
            <person name="Jiang T."/>
        </authorList>
    </citation>
    <scope>NUCLEOTIDE SEQUENCE [LARGE SCALE GENOMIC DNA]</scope>
    <source>
        <strain evidence="11 12">SD</strain>
    </source>
</reference>
<organism evidence="11 12">
    <name type="scientific">Patulibacter brassicae</name>
    <dbReference type="NCBI Taxonomy" id="1705717"/>
    <lineage>
        <taxon>Bacteria</taxon>
        <taxon>Bacillati</taxon>
        <taxon>Actinomycetota</taxon>
        <taxon>Thermoleophilia</taxon>
        <taxon>Solirubrobacterales</taxon>
        <taxon>Patulibacteraceae</taxon>
        <taxon>Patulibacter</taxon>
    </lineage>
</organism>
<dbReference type="InterPro" id="IPR011907">
    <property type="entry name" value="RNase_III"/>
</dbReference>
<dbReference type="EC" id="3.1.26.3" evidence="8"/>
<keyword evidence="8" id="KW-0460">Magnesium</keyword>
<evidence type="ECO:0000259" key="9">
    <source>
        <dbReference type="PROSITE" id="PS50137"/>
    </source>
</evidence>
<dbReference type="SUPFAM" id="SSF54768">
    <property type="entry name" value="dsRNA-binding domain-like"/>
    <property type="match status" value="1"/>
</dbReference>
<feature type="binding site" evidence="8">
    <location>
        <position position="131"/>
    </location>
    <ligand>
        <name>Mg(2+)</name>
        <dbReference type="ChEBI" id="CHEBI:18420"/>
    </ligand>
</feature>
<keyword evidence="4 8" id="KW-0540">Nuclease</keyword>
<comment type="caution">
    <text evidence="11">The sequence shown here is derived from an EMBL/GenBank/DDBJ whole genome shotgun (WGS) entry which is preliminary data.</text>
</comment>
<feature type="binding site" evidence="8">
    <location>
        <position position="128"/>
    </location>
    <ligand>
        <name>Mg(2+)</name>
        <dbReference type="ChEBI" id="CHEBI:18420"/>
    </ligand>
</feature>
<dbReference type="InterPro" id="IPR036389">
    <property type="entry name" value="RNase_III_sf"/>
</dbReference>
<dbReference type="PROSITE" id="PS50142">
    <property type="entry name" value="RNASE_3_2"/>
    <property type="match status" value="1"/>
</dbReference>
<dbReference type="SMART" id="SM00535">
    <property type="entry name" value="RIBOc"/>
    <property type="match status" value="1"/>
</dbReference>
<dbReference type="PANTHER" id="PTHR11207">
    <property type="entry name" value="RIBONUCLEASE III"/>
    <property type="match status" value="1"/>
</dbReference>
<comment type="caution">
    <text evidence="8">Lacks conserved residue(s) required for the propagation of feature annotation.</text>
</comment>
<feature type="domain" description="RNase III" evidence="10">
    <location>
        <begin position="9"/>
        <end position="142"/>
    </location>
</feature>
<protein>
    <recommendedName>
        <fullName evidence="8">Ribonuclease 3</fullName>
        <ecNumber evidence="8">3.1.26.3</ecNumber>
    </recommendedName>
    <alternativeName>
        <fullName evidence="8">Ribonuclease III</fullName>
        <shortName evidence="8">RNase III</shortName>
    </alternativeName>
</protein>
<evidence type="ECO:0000256" key="4">
    <source>
        <dbReference type="ARBA" id="ARBA00022722"/>
    </source>
</evidence>
<sequence length="235" mass="25618">MPDAGDPELDGSVRALRRLFDAVPTALRRRAVTHVTWAATRADSYERLAFLGDGVLGVAIASHLYRTLDEQRVGAGRLTVVRAGTIAHGPCRDVATRLGLPELVLELAPDRARTKAIDLIRHERPLAEMTEAVIGACYLEHGFDRTCPAVVEAFTPELGRALEHRSDHKGRLQEWLMARGQSVEYAVVEELGEPHRRTFVVEASVEGATVGSGRGRSKKLAEQEAAREALTTLGA</sequence>
<keyword evidence="8" id="KW-0699">rRNA-binding</keyword>
<keyword evidence="6 8" id="KW-0378">Hydrolase</keyword>
<evidence type="ECO:0000313" key="12">
    <source>
        <dbReference type="Proteomes" id="UP001277761"/>
    </source>
</evidence>
<evidence type="ECO:0000259" key="10">
    <source>
        <dbReference type="PROSITE" id="PS50142"/>
    </source>
</evidence>
<accession>A0ABU4VH31</accession>
<keyword evidence="8" id="KW-0698">rRNA processing</keyword>
<dbReference type="Gene3D" id="1.10.1520.10">
    <property type="entry name" value="Ribonuclease III domain"/>
    <property type="match status" value="1"/>
</dbReference>
<evidence type="ECO:0000313" key="11">
    <source>
        <dbReference type="EMBL" id="MDX8150454.1"/>
    </source>
</evidence>
<dbReference type="RefSeq" id="WP_319952602.1">
    <property type="nucleotide sequence ID" value="NZ_JAXAVX010000001.1"/>
</dbReference>
<keyword evidence="5 8" id="KW-0255">Endonuclease</keyword>
<evidence type="ECO:0000256" key="8">
    <source>
        <dbReference type="HAMAP-Rule" id="MF_00104"/>
    </source>
</evidence>
<evidence type="ECO:0000256" key="1">
    <source>
        <dbReference type="ARBA" id="ARBA00000109"/>
    </source>
</evidence>
<comment type="cofactor">
    <cofactor evidence="8">
        <name>Mg(2+)</name>
        <dbReference type="ChEBI" id="CHEBI:18420"/>
    </cofactor>
</comment>
<dbReference type="SUPFAM" id="SSF69065">
    <property type="entry name" value="RNase III domain-like"/>
    <property type="match status" value="1"/>
</dbReference>
<gene>
    <name evidence="8" type="primary">rnc</name>
    <name evidence="11" type="ORF">SK069_02520</name>
</gene>
<dbReference type="HAMAP" id="MF_00104">
    <property type="entry name" value="RNase_III"/>
    <property type="match status" value="1"/>
</dbReference>
<evidence type="ECO:0000256" key="2">
    <source>
        <dbReference type="ARBA" id="ARBA00010183"/>
    </source>
</evidence>
<keyword evidence="7 8" id="KW-0694">RNA-binding</keyword>
<dbReference type="EMBL" id="JAXAVX010000001">
    <property type="protein sequence ID" value="MDX8150454.1"/>
    <property type="molecule type" value="Genomic_DNA"/>
</dbReference>
<feature type="active site" evidence="8">
    <location>
        <position position="131"/>
    </location>
</feature>
<comment type="subcellular location">
    <subcellularLocation>
        <location evidence="8">Cytoplasm</location>
    </subcellularLocation>
</comment>
<dbReference type="SMART" id="SM00358">
    <property type="entry name" value="DSRM"/>
    <property type="match status" value="1"/>
</dbReference>
<dbReference type="Gene3D" id="3.30.160.20">
    <property type="match status" value="1"/>
</dbReference>
<dbReference type="PANTHER" id="PTHR11207:SF0">
    <property type="entry name" value="RIBONUCLEASE 3"/>
    <property type="match status" value="1"/>
</dbReference>
<dbReference type="CDD" id="cd10845">
    <property type="entry name" value="DSRM_RNAse_III_family"/>
    <property type="match status" value="1"/>
</dbReference>
<evidence type="ECO:0000256" key="7">
    <source>
        <dbReference type="ARBA" id="ARBA00022884"/>
    </source>
</evidence>
<dbReference type="InterPro" id="IPR014720">
    <property type="entry name" value="dsRBD_dom"/>
</dbReference>
<feature type="domain" description="DRBM" evidence="9">
    <location>
        <begin position="167"/>
        <end position="235"/>
    </location>
</feature>
<evidence type="ECO:0000256" key="5">
    <source>
        <dbReference type="ARBA" id="ARBA00022759"/>
    </source>
</evidence>
<comment type="catalytic activity">
    <reaction evidence="1 8">
        <text>Endonucleolytic cleavage to 5'-phosphomonoester.</text>
        <dbReference type="EC" id="3.1.26.3"/>
    </reaction>
</comment>
<feature type="active site" evidence="8">
    <location>
        <position position="53"/>
    </location>
</feature>
<dbReference type="Pfam" id="PF00035">
    <property type="entry name" value="dsrm"/>
    <property type="match status" value="1"/>
</dbReference>
<evidence type="ECO:0000256" key="6">
    <source>
        <dbReference type="ARBA" id="ARBA00022801"/>
    </source>
</evidence>
<keyword evidence="8" id="KW-0963">Cytoplasm</keyword>
<keyword evidence="8" id="KW-0479">Metal-binding</keyword>
<dbReference type="Pfam" id="PF14622">
    <property type="entry name" value="Ribonucleas_3_3"/>
    <property type="match status" value="1"/>
</dbReference>
<keyword evidence="8" id="KW-0819">tRNA processing</keyword>
<dbReference type="PROSITE" id="PS50137">
    <property type="entry name" value="DS_RBD"/>
    <property type="match status" value="1"/>
</dbReference>
<comment type="function">
    <text evidence="8">Digests double-stranded RNA. Involved in the processing of primary rRNA transcript to yield the immediate precursors to the large and small rRNAs (23S and 16S). Processes some mRNAs, and tRNAs when they are encoded in the rRNA operon. Processes pre-crRNA and tracrRNA of type II CRISPR loci if present in the organism.</text>
</comment>
<name>A0ABU4VH31_9ACTN</name>
<proteinExistence type="inferred from homology"/>
<keyword evidence="12" id="KW-1185">Reference proteome</keyword>
<dbReference type="CDD" id="cd00593">
    <property type="entry name" value="RIBOc"/>
    <property type="match status" value="1"/>
</dbReference>
<dbReference type="Proteomes" id="UP001277761">
    <property type="component" value="Unassembled WGS sequence"/>
</dbReference>
<keyword evidence="3 8" id="KW-0507">mRNA processing</keyword>
<dbReference type="InterPro" id="IPR000999">
    <property type="entry name" value="RNase_III_dom"/>
</dbReference>
<evidence type="ECO:0000256" key="3">
    <source>
        <dbReference type="ARBA" id="ARBA00022664"/>
    </source>
</evidence>
<comment type="similarity">
    <text evidence="2">Belongs to the ribonuclease III family.</text>
</comment>
<comment type="subunit">
    <text evidence="8">Homodimer.</text>
</comment>